<keyword evidence="2" id="KW-0479">Metal-binding</keyword>
<dbReference type="Proteomes" id="UP000805614">
    <property type="component" value="Unassembled WGS sequence"/>
</dbReference>
<dbReference type="PANTHER" id="PTHR34820:SF4">
    <property type="entry name" value="INNER MEMBRANE PROTEIN YEBZ"/>
    <property type="match status" value="1"/>
</dbReference>
<evidence type="ECO:0000313" key="9">
    <source>
        <dbReference type="Proteomes" id="UP000805614"/>
    </source>
</evidence>
<dbReference type="EMBL" id="JABVEC010000051">
    <property type="protein sequence ID" value="MBC6470901.1"/>
    <property type="molecule type" value="Genomic_DNA"/>
</dbReference>
<dbReference type="InterPro" id="IPR007348">
    <property type="entry name" value="CopC_dom"/>
</dbReference>
<sequence>MHGWLSAGRCGAGGDPDRPGRYGGARGRPRRRVRAATAPAALIAAGAAVVLSAGPAMAHATLKSITPGDGSVQTSMPPVVVLTFDQPVNRRYTDVRVTGPGGGQAATGDPAVDGAVVRQRLRPLPRPGRYVVAYRTVSADGHVISGSRRFTFRPAIPSGPASPTPPTADAAAATPVATGNPDEGPSTGSSWVALVVLGGVAVALPAASVTAIRRRRHDD</sequence>
<keyword evidence="9" id="KW-1185">Reference proteome</keyword>
<keyword evidence="6" id="KW-0472">Membrane</keyword>
<organism evidence="8 9">
    <name type="scientific">Actinomadura alba</name>
    <dbReference type="NCBI Taxonomy" id="406431"/>
    <lineage>
        <taxon>Bacteria</taxon>
        <taxon>Bacillati</taxon>
        <taxon>Actinomycetota</taxon>
        <taxon>Actinomycetes</taxon>
        <taxon>Streptosporangiales</taxon>
        <taxon>Thermomonosporaceae</taxon>
        <taxon>Actinomadura</taxon>
    </lineage>
</organism>
<evidence type="ECO:0000313" key="8">
    <source>
        <dbReference type="EMBL" id="MBC6470901.1"/>
    </source>
</evidence>
<reference evidence="8 9" key="1">
    <citation type="submission" date="2020-06" db="EMBL/GenBank/DDBJ databases">
        <title>Actinomadura xiongansis sp. nov., isolated from soil of Baiyangdian.</title>
        <authorList>
            <person name="Zhang X."/>
        </authorList>
    </citation>
    <scope>NUCLEOTIDE SEQUENCE [LARGE SCALE GENOMIC DNA]</scope>
    <source>
        <strain evidence="8 9">HBUM206468</strain>
    </source>
</reference>
<dbReference type="SUPFAM" id="SSF81296">
    <property type="entry name" value="E set domains"/>
    <property type="match status" value="1"/>
</dbReference>
<feature type="region of interest" description="Disordered" evidence="5">
    <location>
        <begin position="154"/>
        <end position="185"/>
    </location>
</feature>
<evidence type="ECO:0000256" key="6">
    <source>
        <dbReference type="SAM" id="Phobius"/>
    </source>
</evidence>
<feature type="region of interest" description="Disordered" evidence="5">
    <location>
        <begin position="1"/>
        <end position="31"/>
    </location>
</feature>
<name>A0ABR7M1I8_9ACTN</name>
<feature type="transmembrane region" description="Helical" evidence="6">
    <location>
        <begin position="36"/>
        <end position="58"/>
    </location>
</feature>
<evidence type="ECO:0000256" key="4">
    <source>
        <dbReference type="ARBA" id="ARBA00023008"/>
    </source>
</evidence>
<evidence type="ECO:0000256" key="1">
    <source>
        <dbReference type="ARBA" id="ARBA00004196"/>
    </source>
</evidence>
<evidence type="ECO:0000256" key="3">
    <source>
        <dbReference type="ARBA" id="ARBA00022729"/>
    </source>
</evidence>
<dbReference type="InterPro" id="IPR032694">
    <property type="entry name" value="CopC/D"/>
</dbReference>
<dbReference type="Pfam" id="PF04234">
    <property type="entry name" value="CopC"/>
    <property type="match status" value="1"/>
</dbReference>
<accession>A0ABR7M1I8</accession>
<feature type="domain" description="CopC" evidence="7">
    <location>
        <begin position="59"/>
        <end position="151"/>
    </location>
</feature>
<keyword evidence="4" id="KW-0186">Copper</keyword>
<keyword evidence="6" id="KW-1133">Transmembrane helix</keyword>
<evidence type="ECO:0000256" key="5">
    <source>
        <dbReference type="SAM" id="MobiDB-lite"/>
    </source>
</evidence>
<dbReference type="InterPro" id="IPR014756">
    <property type="entry name" value="Ig_E-set"/>
</dbReference>
<feature type="compositionally biased region" description="Low complexity" evidence="5">
    <location>
        <begin position="167"/>
        <end position="181"/>
    </location>
</feature>
<feature type="transmembrane region" description="Helical" evidence="6">
    <location>
        <begin position="191"/>
        <end position="212"/>
    </location>
</feature>
<comment type="subcellular location">
    <subcellularLocation>
        <location evidence="1">Cell envelope</location>
    </subcellularLocation>
</comment>
<evidence type="ECO:0000259" key="7">
    <source>
        <dbReference type="Pfam" id="PF04234"/>
    </source>
</evidence>
<dbReference type="RefSeq" id="WP_187247939.1">
    <property type="nucleotide sequence ID" value="NZ_BAAAOK010000005.1"/>
</dbReference>
<dbReference type="Gene3D" id="2.60.40.1220">
    <property type="match status" value="1"/>
</dbReference>
<keyword evidence="3" id="KW-0732">Signal</keyword>
<comment type="caution">
    <text evidence="8">The sequence shown here is derived from an EMBL/GenBank/DDBJ whole genome shotgun (WGS) entry which is preliminary data.</text>
</comment>
<dbReference type="PANTHER" id="PTHR34820">
    <property type="entry name" value="INNER MEMBRANE PROTEIN YEBZ"/>
    <property type="match status" value="1"/>
</dbReference>
<dbReference type="InterPro" id="IPR014755">
    <property type="entry name" value="Cu-Rt/internalin_Ig-like"/>
</dbReference>
<protein>
    <submittedName>
        <fullName evidence="8">Copper resistance protein CopC</fullName>
    </submittedName>
</protein>
<proteinExistence type="predicted"/>
<gene>
    <name evidence="8" type="ORF">HKK74_36240</name>
</gene>
<evidence type="ECO:0000256" key="2">
    <source>
        <dbReference type="ARBA" id="ARBA00022723"/>
    </source>
</evidence>
<keyword evidence="6" id="KW-0812">Transmembrane</keyword>